<evidence type="ECO:0000313" key="3">
    <source>
        <dbReference type="EMBL" id="MFC5516353.1"/>
    </source>
</evidence>
<feature type="chain" id="PRO_5047186039" evidence="2">
    <location>
        <begin position="43"/>
        <end position="1102"/>
    </location>
</feature>
<keyword evidence="2" id="KW-0732">Signal</keyword>
<dbReference type="PANTHER" id="PTHR37157:SF2">
    <property type="entry name" value="EB DOMAIN-CONTAINING PROTEIN-RELATED"/>
    <property type="match status" value="1"/>
</dbReference>
<dbReference type="EMBL" id="JBHSML010000003">
    <property type="protein sequence ID" value="MFC5516353.1"/>
    <property type="molecule type" value="Genomic_DNA"/>
</dbReference>
<gene>
    <name evidence="3" type="ORF">ACFPP9_11280</name>
</gene>
<dbReference type="SUPFAM" id="SSF63829">
    <property type="entry name" value="Calcium-dependent phosphotriesterase"/>
    <property type="match status" value="1"/>
</dbReference>
<accession>A0ABW0PW42</accession>
<protein>
    <submittedName>
        <fullName evidence="3">Uncharacterized protein</fullName>
    </submittedName>
</protein>
<sequence>MSTGSMAARGATGVVSTRSLSRSWTRRLSGVVLLFLAGASVAAEPAQAQQAIIGPEDAVVTGFSGTAPGAPPSGADPLDYLVIPPDGASARVIDLSQLGPQGALSQVQKPFTITAGQVGQVFGVALDDAPAPSIYLAATSAYGLSIGLADASGGAFKRLLHGLPGATFLPNQFGPADQRGGPTSIWRVDGTTGQTALFANIGDEGVNAAASLGGLAFDPRSQQIFVADRATGLIHRLGLDGADRDSFDHGLEARPANGLAEAPLTPVNVDIASQSFDTEQPATWGFADPERLVFALAIRGDRLFYSVAAGPEIWSVGINRDGSFARDARFETSVEALGPGMEVSSIAFDNRGLLYAAERAPPTGVYDFTNVAEGGNSRVLRFRPKTKSDSEPGLWLPLPEQYAVGLLPEYRNADGGVALGRGYDSSGRMQMNACGVTLWSTGEQLLGDAPNVEPVDGLQGNDTQLVLPTNAPPTNSWFIAYGDKVGDHASSGHMGAVVTLPCEVAPTPGRRAILPPPPPRFSEPLPPPPPVILSCPVGTFLVGDVCLLPPSCPFGTRFRDGYCVAIGCPPDMIRVRGECLPPPMHCERYETFVDGRCIPWRCPPELVRLPNGYCGCPRDEIYVRGQCIPQRCPPDMFMTRDGRCLPPQGCRPPMFMDRDGRCVPPQGCRPPLFMDRYGRCIPPQGECRPPLVRDFNGRCVPPQGECRPPLVRDNNGRCVPPQGECRPPLIRDNNGRCVPPQGECRPPLIRDNNGRCVPPQGECRPPLIRDNNGRCVPPQGECRPPLIRDNNGRCVPPQGECRPPLIRDNNGRCVPPQGECRPPLIRDNNGRCVPPQGECRRPMIRDDNGRCVTPPGVRPCPRGQERADNGRCRPIAAVECGDGQIRRGGRCIDAPVRPNPDTPNCRRGQRLVDGVCVDARRPPVQECAEGAVLRRGRCVPVQPDKPDRPVRPAPVECGADQRLRNGRCVDINRKPPQTQDCPDGTVSRRGRCVPVKAEQPDRVRPAPVECGPNQRLRNGRCVDAQPQRQRDNQPQRDNNRQQRDNPPQRDAQPERKRPDCPEGTTFRRGQCVQNQPQGGGDNQRPLNRMREQLEKLQQQQQQ</sequence>
<name>A0ABW0PW42_9HYPH</name>
<feature type="signal peptide" evidence="2">
    <location>
        <begin position="1"/>
        <end position="42"/>
    </location>
</feature>
<feature type="region of interest" description="Disordered" evidence="1">
    <location>
        <begin position="994"/>
        <end position="1102"/>
    </location>
</feature>
<comment type="caution">
    <text evidence="3">The sequence shown here is derived from an EMBL/GenBank/DDBJ whole genome shotgun (WGS) entry which is preliminary data.</text>
</comment>
<evidence type="ECO:0000256" key="1">
    <source>
        <dbReference type="SAM" id="MobiDB-lite"/>
    </source>
</evidence>
<reference evidence="4" key="1">
    <citation type="journal article" date="2019" name="Int. J. Syst. Evol. Microbiol.">
        <title>The Global Catalogue of Microorganisms (GCM) 10K type strain sequencing project: providing services to taxonomists for standard genome sequencing and annotation.</title>
        <authorList>
            <consortium name="The Broad Institute Genomics Platform"/>
            <consortium name="The Broad Institute Genome Sequencing Center for Infectious Disease"/>
            <person name="Wu L."/>
            <person name="Ma J."/>
        </authorList>
    </citation>
    <scope>NUCLEOTIDE SEQUENCE [LARGE SCALE GENOMIC DNA]</scope>
    <source>
        <strain evidence="4">KACC 12633</strain>
    </source>
</reference>
<dbReference type="Proteomes" id="UP001596150">
    <property type="component" value="Unassembled WGS sequence"/>
</dbReference>
<evidence type="ECO:0000256" key="2">
    <source>
        <dbReference type="SAM" id="SignalP"/>
    </source>
</evidence>
<dbReference type="PANTHER" id="PTHR37157">
    <property type="entry name" value="PRION-LIKE-(Q/N-RICH) DOMAIN-BEARING PROTEIN 25"/>
    <property type="match status" value="1"/>
</dbReference>
<keyword evidence="4" id="KW-1185">Reference proteome</keyword>
<feature type="compositionally biased region" description="Basic and acidic residues" evidence="1">
    <location>
        <begin position="1028"/>
        <end position="1060"/>
    </location>
</feature>
<organism evidence="3 4">
    <name type="scientific">Kaistia terrae</name>
    <dbReference type="NCBI Taxonomy" id="537017"/>
    <lineage>
        <taxon>Bacteria</taxon>
        <taxon>Pseudomonadati</taxon>
        <taxon>Pseudomonadota</taxon>
        <taxon>Alphaproteobacteria</taxon>
        <taxon>Hyphomicrobiales</taxon>
        <taxon>Kaistiaceae</taxon>
        <taxon>Kaistia</taxon>
    </lineage>
</organism>
<evidence type="ECO:0000313" key="4">
    <source>
        <dbReference type="Proteomes" id="UP001596150"/>
    </source>
</evidence>
<dbReference type="RefSeq" id="WP_380224078.1">
    <property type="nucleotide sequence ID" value="NZ_JBHSML010000003.1"/>
</dbReference>
<proteinExistence type="predicted"/>